<dbReference type="AlphaFoldDB" id="A0A0C5VRH5"/>
<keyword evidence="3" id="KW-1185">Reference proteome</keyword>
<keyword evidence="1" id="KW-1133">Transmembrane helix</keyword>
<feature type="transmembrane region" description="Helical" evidence="1">
    <location>
        <begin position="158"/>
        <end position="179"/>
    </location>
</feature>
<sequence>MLSTNGMTVEGHSKEQVAEKLRQTGIKPAHVDAMLSGKKVVVKKQASLATVTKMAALLLQCGLETTKTLELNKACFDAGIELVKTSTKWQTFVFDDQLIQPTLLSKPDQSDLKSIESRQKKSLRSCNYFWQPMLLITGLLIAGYVSELYFVRLTSQLFSWQGAATLLGIGTLIFCAFILPRLLQPLSLYQLTDKGNQETYFLAEQLRPLIGMKSYHVLIKNQTVATVERRSSIATMTSEDEKPLFNWDKGYTTAFLHDELAEDIQKDLVDNAGLSTITDYLPWFKFIGGLFRKRVTVQSVEQFTEEGTCILDKQNQVRAIIYLEPVPAVRIATANNSRQDENLLVLFAISVLRSHWV</sequence>
<evidence type="ECO:0000313" key="3">
    <source>
        <dbReference type="Proteomes" id="UP000032266"/>
    </source>
</evidence>
<evidence type="ECO:0000313" key="2">
    <source>
        <dbReference type="EMBL" id="AJQ92859.1"/>
    </source>
</evidence>
<keyword evidence="1" id="KW-0812">Transmembrane</keyword>
<protein>
    <submittedName>
        <fullName evidence="2">Uncharacterized protein</fullName>
    </submittedName>
</protein>
<name>A0A0C5VRH5_9GAMM</name>
<dbReference type="EMBL" id="CP007142">
    <property type="protein sequence ID" value="AJQ92859.1"/>
    <property type="molecule type" value="Genomic_DNA"/>
</dbReference>
<dbReference type="KEGG" id="gsn:YC6258_00809"/>
<dbReference type="STRING" id="1445510.YC6258_00809"/>
<evidence type="ECO:0000256" key="1">
    <source>
        <dbReference type="SAM" id="Phobius"/>
    </source>
</evidence>
<organism evidence="2 3">
    <name type="scientific">Gynuella sunshinyii YC6258</name>
    <dbReference type="NCBI Taxonomy" id="1445510"/>
    <lineage>
        <taxon>Bacteria</taxon>
        <taxon>Pseudomonadati</taxon>
        <taxon>Pseudomonadota</taxon>
        <taxon>Gammaproteobacteria</taxon>
        <taxon>Oceanospirillales</taxon>
        <taxon>Saccharospirillaceae</taxon>
        <taxon>Gynuella</taxon>
    </lineage>
</organism>
<dbReference type="RefSeq" id="WP_144407548.1">
    <property type="nucleotide sequence ID" value="NZ_CP007142.1"/>
</dbReference>
<dbReference type="HOGENOM" id="CLU_775597_0_0_6"/>
<dbReference type="Proteomes" id="UP000032266">
    <property type="component" value="Chromosome"/>
</dbReference>
<reference evidence="2 3" key="1">
    <citation type="submission" date="2014-01" db="EMBL/GenBank/DDBJ databases">
        <title>Full genme sequencing of cellulolytic bacterium Gynuella sunshinyii YC6258T gen. nov., sp. nov.</title>
        <authorList>
            <person name="Khan H."/>
            <person name="Chung E.J."/>
            <person name="Chung Y.R."/>
        </authorList>
    </citation>
    <scope>NUCLEOTIDE SEQUENCE [LARGE SCALE GENOMIC DNA]</scope>
    <source>
        <strain evidence="2 3">YC6258</strain>
    </source>
</reference>
<accession>A0A0C5VRH5</accession>
<feature type="transmembrane region" description="Helical" evidence="1">
    <location>
        <begin position="128"/>
        <end position="146"/>
    </location>
</feature>
<proteinExistence type="predicted"/>
<gene>
    <name evidence="2" type="ORF">YC6258_00809</name>
</gene>
<keyword evidence="1" id="KW-0472">Membrane</keyword>